<dbReference type="GO" id="GO:0050660">
    <property type="term" value="F:flavin adenine dinucleotide binding"/>
    <property type="evidence" value="ECO:0007669"/>
    <property type="project" value="InterPro"/>
</dbReference>
<dbReference type="OrthoDB" id="415825at2759"/>
<proteinExistence type="predicted"/>
<dbReference type="GO" id="GO:0000246">
    <property type="term" value="F:Delta24(24-1) sterol reductase activity"/>
    <property type="evidence" value="ECO:0007669"/>
    <property type="project" value="TreeGrafter"/>
</dbReference>
<protein>
    <submittedName>
        <fullName evidence="2">Cell elongation protein diminuto</fullName>
    </submittedName>
</protein>
<dbReference type="Proteomes" id="UP000813461">
    <property type="component" value="Unassembled WGS sequence"/>
</dbReference>
<keyword evidence="3" id="KW-1185">Reference proteome</keyword>
<dbReference type="InterPro" id="IPR040165">
    <property type="entry name" value="Diminuto-like"/>
</dbReference>
<accession>A0A8K0R0W0</accession>
<dbReference type="PANTHER" id="PTHR10801:SF0">
    <property type="entry name" value="DELTA(24)-STEROL REDUCTASE"/>
    <property type="match status" value="1"/>
</dbReference>
<evidence type="ECO:0000313" key="2">
    <source>
        <dbReference type="EMBL" id="KAH7078553.1"/>
    </source>
</evidence>
<dbReference type="GO" id="GO:0008202">
    <property type="term" value="P:steroid metabolic process"/>
    <property type="evidence" value="ECO:0007669"/>
    <property type="project" value="TreeGrafter"/>
</dbReference>
<dbReference type="AlphaFoldDB" id="A0A8K0R0W0"/>
<evidence type="ECO:0000313" key="3">
    <source>
        <dbReference type="Proteomes" id="UP000813461"/>
    </source>
</evidence>
<dbReference type="GO" id="GO:0005737">
    <property type="term" value="C:cytoplasm"/>
    <property type="evidence" value="ECO:0007669"/>
    <property type="project" value="TreeGrafter"/>
</dbReference>
<dbReference type="PANTHER" id="PTHR10801">
    <property type="entry name" value="24-DEHYDROCHOLESTEROL REDUCTASE"/>
    <property type="match status" value="1"/>
</dbReference>
<dbReference type="SUPFAM" id="SSF56176">
    <property type="entry name" value="FAD-binding/transporter-associated domain-like"/>
    <property type="match status" value="1"/>
</dbReference>
<sequence length="499" mass="57167">MDKYTPKHHDQAVARLADQVARFYSDQGPFRISHVSTNSTRTGSSTAPQLHIAHLNHWNPIFPWIPLDSLVSMTLGKELMPQVVMEFPGITIGDGFPGASYKSTSWKEGLFDCSVEKIKMILGDSTVVNAVEGGKNSDLFDAARCTLGTMGVVTLLKVRLTQVNDATQLVYHHTKSHPDFDFIEAIQYGMDEGVIVTGKHISSKAATAQHLPRRRFDRSHDPWFYMHARDTATSNSEIVPLQSYLFRHDRGAFWSGELLLKYFDLPNKRFFRWLLNPLMTARAIYKGMSSTAAADAAIIQDLLLPVETSEAFVEYVNAELKIWPLWICPVRKHPNAGNVPGWPFYDSRPARHAIDTIQGSHHSTATSKTRGELALNFGVWGPTNDEPAIFHKTNRGLEQKLRELRGMKVPYAANFYTEEEFWELYDWEKYDRLRKKWHAEALPTMYDKVRRKTGTASPVKDDGCDKRPMEQTWKERLWIRFLETRPFGGLYQVFHMIFR</sequence>
<dbReference type="EMBL" id="JAGMVJ010000017">
    <property type="protein sequence ID" value="KAH7078553.1"/>
    <property type="molecule type" value="Genomic_DNA"/>
</dbReference>
<organism evidence="2 3">
    <name type="scientific">Paraphoma chrysanthemicola</name>
    <dbReference type="NCBI Taxonomy" id="798071"/>
    <lineage>
        <taxon>Eukaryota</taxon>
        <taxon>Fungi</taxon>
        <taxon>Dikarya</taxon>
        <taxon>Ascomycota</taxon>
        <taxon>Pezizomycotina</taxon>
        <taxon>Dothideomycetes</taxon>
        <taxon>Pleosporomycetidae</taxon>
        <taxon>Pleosporales</taxon>
        <taxon>Pleosporineae</taxon>
        <taxon>Phaeosphaeriaceae</taxon>
        <taxon>Paraphoma</taxon>
    </lineage>
</organism>
<dbReference type="Gene3D" id="3.30.465.10">
    <property type="match status" value="1"/>
</dbReference>
<dbReference type="InterPro" id="IPR036318">
    <property type="entry name" value="FAD-bd_PCMH-like_sf"/>
</dbReference>
<gene>
    <name evidence="2" type="ORF">FB567DRAFT_572065</name>
</gene>
<evidence type="ECO:0000256" key="1">
    <source>
        <dbReference type="ARBA" id="ARBA00023002"/>
    </source>
</evidence>
<comment type="caution">
    <text evidence="2">The sequence shown here is derived from an EMBL/GenBank/DDBJ whole genome shotgun (WGS) entry which is preliminary data.</text>
</comment>
<reference evidence="2" key="1">
    <citation type="journal article" date="2021" name="Nat. Commun.">
        <title>Genetic determinants of endophytism in the Arabidopsis root mycobiome.</title>
        <authorList>
            <person name="Mesny F."/>
            <person name="Miyauchi S."/>
            <person name="Thiergart T."/>
            <person name="Pickel B."/>
            <person name="Atanasova L."/>
            <person name="Karlsson M."/>
            <person name="Huettel B."/>
            <person name="Barry K.W."/>
            <person name="Haridas S."/>
            <person name="Chen C."/>
            <person name="Bauer D."/>
            <person name="Andreopoulos W."/>
            <person name="Pangilinan J."/>
            <person name="LaButti K."/>
            <person name="Riley R."/>
            <person name="Lipzen A."/>
            <person name="Clum A."/>
            <person name="Drula E."/>
            <person name="Henrissat B."/>
            <person name="Kohler A."/>
            <person name="Grigoriev I.V."/>
            <person name="Martin F.M."/>
            <person name="Hacquard S."/>
        </authorList>
    </citation>
    <scope>NUCLEOTIDE SEQUENCE</scope>
    <source>
        <strain evidence="2">MPI-SDFR-AT-0120</strain>
    </source>
</reference>
<dbReference type="InterPro" id="IPR016169">
    <property type="entry name" value="FAD-bd_PCMH_sub2"/>
</dbReference>
<dbReference type="GO" id="GO:0016020">
    <property type="term" value="C:membrane"/>
    <property type="evidence" value="ECO:0007669"/>
    <property type="project" value="TreeGrafter"/>
</dbReference>
<keyword evidence="1" id="KW-0560">Oxidoreductase</keyword>
<name>A0A8K0R0W0_9PLEO</name>